<name>A0A1F6E5C0_9BACT</name>
<protein>
    <recommendedName>
        <fullName evidence="1">Segregation and condensation protein A</fullName>
    </recommendedName>
</protein>
<gene>
    <name evidence="3" type="ORF">A3C95_01765</name>
</gene>
<dbReference type="AlphaFoldDB" id="A0A1F6E5C0"/>
<comment type="caution">
    <text evidence="3">The sequence shown here is derived from an EMBL/GenBank/DDBJ whole genome shotgun (WGS) entry which is preliminary data.</text>
</comment>
<dbReference type="Gene3D" id="1.10.10.580">
    <property type="entry name" value="Structural maintenance of chromosome 1. Chain E"/>
    <property type="match status" value="1"/>
</dbReference>
<evidence type="ECO:0000256" key="2">
    <source>
        <dbReference type="SAM" id="Coils"/>
    </source>
</evidence>
<dbReference type="Gene3D" id="6.10.250.2410">
    <property type="match status" value="1"/>
</dbReference>
<reference evidence="3 4" key="1">
    <citation type="journal article" date="2016" name="Nat. Commun.">
        <title>Thousands of microbial genomes shed light on interconnected biogeochemical processes in an aquifer system.</title>
        <authorList>
            <person name="Anantharaman K."/>
            <person name="Brown C.T."/>
            <person name="Hug L.A."/>
            <person name="Sharon I."/>
            <person name="Castelle C.J."/>
            <person name="Probst A.J."/>
            <person name="Thomas B.C."/>
            <person name="Singh A."/>
            <person name="Wilkins M.J."/>
            <person name="Karaoz U."/>
            <person name="Brodie E.L."/>
            <person name="Williams K.H."/>
            <person name="Hubbard S.S."/>
            <person name="Banfield J.F."/>
        </authorList>
    </citation>
    <scope>NUCLEOTIDE SEQUENCE [LARGE SCALE GENOMIC DNA]</scope>
</reference>
<dbReference type="PANTHER" id="PTHR33969:SF2">
    <property type="entry name" value="SEGREGATION AND CONDENSATION PROTEIN A"/>
    <property type="match status" value="1"/>
</dbReference>
<organism evidence="3 4">
    <name type="scientific">Candidatus Kaiserbacteria bacterium RIFCSPHIGHO2_02_FULL_56_30</name>
    <dbReference type="NCBI Taxonomy" id="1798499"/>
    <lineage>
        <taxon>Bacteria</taxon>
        <taxon>Candidatus Kaiseribacteriota</taxon>
    </lineage>
</organism>
<proteinExistence type="predicted"/>
<evidence type="ECO:0000313" key="3">
    <source>
        <dbReference type="EMBL" id="OGG68412.1"/>
    </source>
</evidence>
<evidence type="ECO:0000256" key="1">
    <source>
        <dbReference type="ARBA" id="ARBA00044777"/>
    </source>
</evidence>
<keyword evidence="2" id="KW-0175">Coiled coil</keyword>
<sequence length="242" mass="27336">MKSDFRIITPAYEGPLGLLLDLIEAHKLLVNELALASITDEFVKHVKTQERFPIDEAADFIQIAATLLLIKSRSLIPDLELSDEEEGDIKDLEQRLAAYERVRLAARELGRVFGQRPLFAAGERAPLVTFTPSKDLSADALAKALARIIALREEVKKLPEARVKPMVTIEEMMERLAERVEQAMNLSFKEFSRSTKEKIEVIVSFLALLELVKQGAVAVEQFERHGDIRIFHTTVDKVPRYG</sequence>
<dbReference type="Proteomes" id="UP000177107">
    <property type="component" value="Unassembled WGS sequence"/>
</dbReference>
<feature type="coiled-coil region" evidence="2">
    <location>
        <begin position="82"/>
        <end position="109"/>
    </location>
</feature>
<dbReference type="EMBL" id="MFLM01000009">
    <property type="protein sequence ID" value="OGG68412.1"/>
    <property type="molecule type" value="Genomic_DNA"/>
</dbReference>
<dbReference type="STRING" id="1798499.A3C95_01765"/>
<evidence type="ECO:0000313" key="4">
    <source>
        <dbReference type="Proteomes" id="UP000177107"/>
    </source>
</evidence>
<accession>A0A1F6E5C0</accession>
<dbReference type="Pfam" id="PF02616">
    <property type="entry name" value="SMC_ScpA"/>
    <property type="match status" value="1"/>
</dbReference>
<dbReference type="PANTHER" id="PTHR33969">
    <property type="entry name" value="SEGREGATION AND CONDENSATION PROTEIN A"/>
    <property type="match status" value="1"/>
</dbReference>
<dbReference type="InterPro" id="IPR003768">
    <property type="entry name" value="ScpA"/>
</dbReference>
<dbReference type="InterPro" id="IPR023093">
    <property type="entry name" value="ScpA-like_C"/>
</dbReference>